<evidence type="ECO:0000313" key="1">
    <source>
        <dbReference type="EMBL" id="CAB4793568.1"/>
    </source>
</evidence>
<dbReference type="AlphaFoldDB" id="A0A6J6XE31"/>
<sequence length="68" mass="7355">MSTEDDINMPSALLNYVSVLLSKAAPNSDLHIRSSILERLEMPKGSVEAVIGVLANAAGIENNYIREL</sequence>
<accession>A0A6J6XE31</accession>
<name>A0A6J6XE31_9ZZZZ</name>
<gene>
    <name evidence="1" type="ORF">UFOPK2996_00643</name>
</gene>
<proteinExistence type="predicted"/>
<organism evidence="1">
    <name type="scientific">freshwater metagenome</name>
    <dbReference type="NCBI Taxonomy" id="449393"/>
    <lineage>
        <taxon>unclassified sequences</taxon>
        <taxon>metagenomes</taxon>
        <taxon>ecological metagenomes</taxon>
    </lineage>
</organism>
<dbReference type="EMBL" id="CAFAAH010000068">
    <property type="protein sequence ID" value="CAB4793568.1"/>
    <property type="molecule type" value="Genomic_DNA"/>
</dbReference>
<protein>
    <submittedName>
        <fullName evidence="1">Unannotated protein</fullName>
    </submittedName>
</protein>
<reference evidence="1" key="1">
    <citation type="submission" date="2020-05" db="EMBL/GenBank/DDBJ databases">
        <authorList>
            <person name="Chiriac C."/>
            <person name="Salcher M."/>
            <person name="Ghai R."/>
            <person name="Kavagutti S V."/>
        </authorList>
    </citation>
    <scope>NUCLEOTIDE SEQUENCE</scope>
</reference>